<dbReference type="KEGG" id="ctak:4412677_01999"/>
<evidence type="ECO:0000256" key="1">
    <source>
        <dbReference type="SAM" id="MobiDB-lite"/>
    </source>
</evidence>
<gene>
    <name evidence="2" type="ORF">SAMEA4412677_01999</name>
</gene>
<reference evidence="2 3" key="1">
    <citation type="submission" date="2017-06" db="EMBL/GenBank/DDBJ databases">
        <authorList>
            <consortium name="Pathogen Informatics"/>
        </authorList>
    </citation>
    <scope>NUCLEOTIDE SEQUENCE [LARGE SCALE GENOMIC DNA]</scope>
    <source>
        <strain evidence="2 3">NCTC13490</strain>
    </source>
</reference>
<dbReference type="Proteomes" id="UP000215196">
    <property type="component" value="Chromosome 1"/>
</dbReference>
<keyword evidence="3" id="KW-1185">Reference proteome</keyword>
<proteinExistence type="predicted"/>
<name>A0A239XS81_9FLAO</name>
<accession>A0A239XS81</accession>
<protein>
    <submittedName>
        <fullName evidence="2">Uncharacterized protein</fullName>
    </submittedName>
</protein>
<dbReference type="EMBL" id="LT906465">
    <property type="protein sequence ID" value="SNV48874.1"/>
    <property type="molecule type" value="Genomic_DNA"/>
</dbReference>
<sequence length="47" mass="4839">MLLMLQNCVSDWSGYPATRLGNSGGVRSMSGKRDPGGGNASARGTPQ</sequence>
<evidence type="ECO:0000313" key="3">
    <source>
        <dbReference type="Proteomes" id="UP000215196"/>
    </source>
</evidence>
<organism evidence="2 3">
    <name type="scientific">Chryseobacterium taklimakanense</name>
    <dbReference type="NCBI Taxonomy" id="536441"/>
    <lineage>
        <taxon>Bacteria</taxon>
        <taxon>Pseudomonadati</taxon>
        <taxon>Bacteroidota</taxon>
        <taxon>Flavobacteriia</taxon>
        <taxon>Flavobacteriales</taxon>
        <taxon>Weeksellaceae</taxon>
        <taxon>Chryseobacterium group</taxon>
        <taxon>Chryseobacterium</taxon>
    </lineage>
</organism>
<evidence type="ECO:0000313" key="2">
    <source>
        <dbReference type="EMBL" id="SNV48874.1"/>
    </source>
</evidence>
<feature type="region of interest" description="Disordered" evidence="1">
    <location>
        <begin position="12"/>
        <end position="47"/>
    </location>
</feature>
<dbReference type="AlphaFoldDB" id="A0A239XS81"/>